<evidence type="ECO:0000256" key="7">
    <source>
        <dbReference type="HAMAP-Rule" id="MF_01107"/>
    </source>
</evidence>
<dbReference type="NCBIfam" id="NF002325">
    <property type="entry name" value="PRK01278.1"/>
    <property type="match status" value="1"/>
</dbReference>
<dbReference type="NCBIfam" id="TIGR00707">
    <property type="entry name" value="argD"/>
    <property type="match status" value="1"/>
</dbReference>
<reference evidence="8 9" key="1">
    <citation type="submission" date="2019-11" db="EMBL/GenBank/DDBJ databases">
        <title>Metabolism of dissolved organic matter in forest soils.</title>
        <authorList>
            <person name="Cyle K.T."/>
            <person name="Wilhelm R.C."/>
            <person name="Martinez C.E."/>
        </authorList>
    </citation>
    <scope>NUCLEOTIDE SEQUENCE [LARGE SCALE GENOMIC DNA]</scope>
    <source>
        <strain evidence="8 9">5N</strain>
    </source>
</reference>
<evidence type="ECO:0000256" key="4">
    <source>
        <dbReference type="ARBA" id="ARBA00022679"/>
    </source>
</evidence>
<feature type="binding site" evidence="7">
    <location>
        <position position="133"/>
    </location>
    <ligand>
        <name>pyridoxal 5'-phosphate</name>
        <dbReference type="ChEBI" id="CHEBI:597326"/>
    </ligand>
</feature>
<feature type="binding site" evidence="7">
    <location>
        <position position="276"/>
    </location>
    <ligand>
        <name>pyridoxal 5'-phosphate</name>
        <dbReference type="ChEBI" id="CHEBI:597326"/>
    </ligand>
</feature>
<dbReference type="InterPro" id="IPR015424">
    <property type="entry name" value="PyrdxlP-dep_Trfase"/>
</dbReference>
<dbReference type="SUPFAM" id="SSF53383">
    <property type="entry name" value="PLP-dependent transferases"/>
    <property type="match status" value="1"/>
</dbReference>
<dbReference type="GO" id="GO:0042802">
    <property type="term" value="F:identical protein binding"/>
    <property type="evidence" value="ECO:0007669"/>
    <property type="project" value="TreeGrafter"/>
</dbReference>
<comment type="cofactor">
    <cofactor evidence="7">
        <name>pyridoxal 5'-phosphate</name>
        <dbReference type="ChEBI" id="CHEBI:597326"/>
    </cofactor>
    <text evidence="7">Binds 1 pyridoxal phosphate per subunit.</text>
</comment>
<dbReference type="PROSITE" id="PS00600">
    <property type="entry name" value="AA_TRANSFER_CLASS_3"/>
    <property type="match status" value="1"/>
</dbReference>
<dbReference type="Pfam" id="PF00202">
    <property type="entry name" value="Aminotran_3"/>
    <property type="match status" value="1"/>
</dbReference>
<comment type="catalytic activity">
    <reaction evidence="6">
        <text>L-2,4-diaminobutanoate + 2-oxoglutarate = L-aspartate 4-semialdehyde + L-glutamate</text>
        <dbReference type="Rhea" id="RHEA:11160"/>
        <dbReference type="ChEBI" id="CHEBI:16810"/>
        <dbReference type="ChEBI" id="CHEBI:29985"/>
        <dbReference type="ChEBI" id="CHEBI:58761"/>
        <dbReference type="ChEBI" id="CHEBI:537519"/>
        <dbReference type="EC" id="2.6.1.76"/>
    </reaction>
</comment>
<dbReference type="InterPro" id="IPR015421">
    <property type="entry name" value="PyrdxlP-dep_Trfase_major"/>
</dbReference>
<dbReference type="PIRSF" id="PIRSF000521">
    <property type="entry name" value="Transaminase_4ab_Lys_Orn"/>
    <property type="match status" value="1"/>
</dbReference>
<dbReference type="InterPro" id="IPR049704">
    <property type="entry name" value="Aminotrans_3_PPA_site"/>
</dbReference>
<dbReference type="PANTHER" id="PTHR11986:SF113">
    <property type="entry name" value="SUCCINYLORNITHINE TRANSAMINASE"/>
    <property type="match status" value="1"/>
</dbReference>
<comment type="caution">
    <text evidence="8">The sequence shown here is derived from an EMBL/GenBank/DDBJ whole genome shotgun (WGS) entry which is preliminary data.</text>
</comment>
<keyword evidence="9" id="KW-1185">Reference proteome</keyword>
<dbReference type="GO" id="GO:0045303">
    <property type="term" value="F:diaminobutyrate-2-oxoglutarate transaminase activity"/>
    <property type="evidence" value="ECO:0007669"/>
    <property type="project" value="UniProtKB-EC"/>
</dbReference>
<keyword evidence="3 7" id="KW-0032">Aminotransferase</keyword>
<evidence type="ECO:0000256" key="2">
    <source>
        <dbReference type="ARBA" id="ARBA00022571"/>
    </source>
</evidence>
<dbReference type="EMBL" id="WOEZ01000056">
    <property type="protein sequence ID" value="NPT55339.1"/>
    <property type="molecule type" value="Genomic_DNA"/>
</dbReference>
<feature type="binding site" evidence="7">
    <location>
        <position position="136"/>
    </location>
    <ligand>
        <name>N(2)-acetyl-L-ornithine</name>
        <dbReference type="ChEBI" id="CHEBI:57805"/>
    </ligand>
</feature>
<evidence type="ECO:0000256" key="3">
    <source>
        <dbReference type="ARBA" id="ARBA00022576"/>
    </source>
</evidence>
<name>A0A972NN81_9BURK</name>
<dbReference type="RefSeq" id="WP_172164133.1">
    <property type="nucleotide sequence ID" value="NZ_WOEZ01000056.1"/>
</dbReference>
<accession>A0A972NN81</accession>
<comment type="catalytic activity">
    <reaction evidence="7">
        <text>N(2)-acetyl-L-ornithine + 2-oxoglutarate = N-acetyl-L-glutamate 5-semialdehyde + L-glutamate</text>
        <dbReference type="Rhea" id="RHEA:18049"/>
        <dbReference type="ChEBI" id="CHEBI:16810"/>
        <dbReference type="ChEBI" id="CHEBI:29123"/>
        <dbReference type="ChEBI" id="CHEBI:29985"/>
        <dbReference type="ChEBI" id="CHEBI:57805"/>
        <dbReference type="EC" id="2.6.1.11"/>
    </reaction>
</comment>
<dbReference type="InterPro" id="IPR004636">
    <property type="entry name" value="AcOrn/SuccOrn_fam"/>
</dbReference>
<dbReference type="GO" id="GO:0030170">
    <property type="term" value="F:pyridoxal phosphate binding"/>
    <property type="evidence" value="ECO:0007669"/>
    <property type="project" value="InterPro"/>
</dbReference>
<evidence type="ECO:0000313" key="8">
    <source>
        <dbReference type="EMBL" id="NPT55339.1"/>
    </source>
</evidence>
<dbReference type="GO" id="GO:0003992">
    <property type="term" value="F:N2-acetyl-L-ornithine:2-oxoglutarate 5-aminotransferase activity"/>
    <property type="evidence" value="ECO:0007669"/>
    <property type="project" value="UniProtKB-UniRule"/>
</dbReference>
<evidence type="ECO:0000256" key="1">
    <source>
        <dbReference type="ARBA" id="ARBA00004946"/>
    </source>
</evidence>
<evidence type="ECO:0000256" key="5">
    <source>
        <dbReference type="ARBA" id="ARBA00022898"/>
    </source>
</evidence>
<dbReference type="GO" id="GO:0006526">
    <property type="term" value="P:L-arginine biosynthetic process"/>
    <property type="evidence" value="ECO:0007669"/>
    <property type="project" value="UniProtKB-UniRule"/>
</dbReference>
<dbReference type="CDD" id="cd00610">
    <property type="entry name" value="OAT_like"/>
    <property type="match status" value="1"/>
</dbReference>
<evidence type="ECO:0000313" key="9">
    <source>
        <dbReference type="Proteomes" id="UP000655523"/>
    </source>
</evidence>
<keyword evidence="7" id="KW-0028">Amino-acid biosynthesis</keyword>
<gene>
    <name evidence="7" type="primary">argD</name>
    <name evidence="8" type="ORF">GNZ13_12185</name>
</gene>
<dbReference type="EC" id="2.6.1.11" evidence="7"/>
<dbReference type="GO" id="GO:0005737">
    <property type="term" value="C:cytoplasm"/>
    <property type="evidence" value="ECO:0007669"/>
    <property type="project" value="UniProtKB-SubCell"/>
</dbReference>
<comment type="subcellular location">
    <subcellularLocation>
        <location evidence="7">Cytoplasm</location>
    </subcellularLocation>
</comment>
<dbReference type="PANTHER" id="PTHR11986">
    <property type="entry name" value="AMINOTRANSFERASE CLASS III"/>
    <property type="match status" value="1"/>
</dbReference>
<dbReference type="InterPro" id="IPR050103">
    <property type="entry name" value="Class-III_PLP-dep_AT"/>
</dbReference>
<proteinExistence type="inferred from homology"/>
<dbReference type="InterPro" id="IPR015422">
    <property type="entry name" value="PyrdxlP-dep_Trfase_small"/>
</dbReference>
<organism evidence="8 9">
    <name type="scientific">Paraburkholderia elongata</name>
    <dbReference type="NCBI Taxonomy" id="2675747"/>
    <lineage>
        <taxon>Bacteria</taxon>
        <taxon>Pseudomonadati</taxon>
        <taxon>Pseudomonadota</taxon>
        <taxon>Betaproteobacteria</taxon>
        <taxon>Burkholderiales</taxon>
        <taxon>Burkholderiaceae</taxon>
        <taxon>Paraburkholderia</taxon>
    </lineage>
</organism>
<keyword evidence="7" id="KW-0963">Cytoplasm</keyword>
<comment type="pathway">
    <text evidence="1">Amine and polyamine biosynthesis; ectoine biosynthesis; L-ectoine from L-aspartate 4-semialdehyde: step 1/3.</text>
</comment>
<dbReference type="Gene3D" id="3.90.1150.10">
    <property type="entry name" value="Aspartate Aminotransferase, domain 1"/>
    <property type="match status" value="1"/>
</dbReference>
<dbReference type="AlphaFoldDB" id="A0A972NN81"/>
<comment type="similarity">
    <text evidence="7">Belongs to the class-III pyridoxal-phosphate-dependent aminotransferase family. ArgD subfamily.</text>
</comment>
<dbReference type="HAMAP" id="MF_01107">
    <property type="entry name" value="ArgD_aminotrans_3"/>
    <property type="match status" value="1"/>
</dbReference>
<comment type="pathway">
    <text evidence="7">Amino-acid biosynthesis; L-arginine biosynthesis; N(2)-acetyl-L-ornithine from L-glutamate: step 4/4.</text>
</comment>
<dbReference type="Proteomes" id="UP000655523">
    <property type="component" value="Unassembled WGS sequence"/>
</dbReference>
<feature type="binding site" evidence="7">
    <location>
        <position position="275"/>
    </location>
    <ligand>
        <name>N(2)-acetyl-L-ornithine</name>
        <dbReference type="ChEBI" id="CHEBI:57805"/>
    </ligand>
</feature>
<keyword evidence="4 7" id="KW-0808">Transferase</keyword>
<dbReference type="InterPro" id="IPR005814">
    <property type="entry name" value="Aminotrans_3"/>
</dbReference>
<sequence length="398" mass="42508">MTSQAALHLFPSYVRAPIQFELGHGCTLVTPDGDVYLDFGSGVAVNALGHSHPRLVQALQRQAEKLWHVSNLYTIPAQDLLADQLCELSFADRVFFCNSGTEAIELSIKAARRYHHCSGAPRRNRIITLEGAFHGRTLGSLAATGQEKYLEGFEPRVDGFDQVPFGDLLAIEEAITDLTAGILVEPIQGESGIRPLPPGYLHALRSLCDFHGILLLLDEVQTGIGRTGSVFAYAAEDVTPDILAAAKGLGGGFPIGACLATGAVGSVMQPGTHGSTFGGNPLAMAVATEVLDIISAPAFLERVRDASLRLMLRVDELISKYPTVFSEVRGAGLLVGLQCVPPVRDVLAMLHDHKLLCVPAGNNVLRLLPPLTVTDAEIDEAVLRLDRVAERLSDAVAA</sequence>
<dbReference type="Gene3D" id="3.40.640.10">
    <property type="entry name" value="Type I PLP-dependent aspartate aminotransferase-like (Major domain)"/>
    <property type="match status" value="1"/>
</dbReference>
<protein>
    <recommendedName>
        <fullName evidence="7">Acetylornithine aminotransferase</fullName>
        <shortName evidence="7">ACOAT</shortName>
        <ecNumber evidence="7">2.6.1.11</ecNumber>
    </recommendedName>
</protein>
<keyword evidence="5 7" id="KW-0663">Pyridoxal phosphate</keyword>
<feature type="binding site" evidence="7">
    <location>
        <begin position="100"/>
        <end position="101"/>
    </location>
    <ligand>
        <name>pyridoxal 5'-phosphate</name>
        <dbReference type="ChEBI" id="CHEBI:597326"/>
    </ligand>
</feature>
<dbReference type="FunFam" id="3.40.640.10:FF:000004">
    <property type="entry name" value="Acetylornithine aminotransferase"/>
    <property type="match status" value="1"/>
</dbReference>
<evidence type="ECO:0000256" key="6">
    <source>
        <dbReference type="ARBA" id="ARBA00049111"/>
    </source>
</evidence>
<keyword evidence="2 7" id="KW-0055">Arginine biosynthesis</keyword>
<comment type="subunit">
    <text evidence="7">Homodimer.</text>
</comment>
<feature type="modified residue" description="N6-(pyridoxal phosphate)lysine" evidence="7">
    <location>
        <position position="247"/>
    </location>
</feature>
<feature type="binding site" evidence="7">
    <location>
        <begin position="218"/>
        <end position="221"/>
    </location>
    <ligand>
        <name>pyridoxal 5'-phosphate</name>
        <dbReference type="ChEBI" id="CHEBI:597326"/>
    </ligand>
</feature>
<comment type="miscellaneous">
    <text evidence="7">May also have succinyldiaminopimelate aminotransferase activity, thus carrying out the corresponding step in lysine biosynthesis.</text>
</comment>